<dbReference type="RefSeq" id="WP_160555022.1">
    <property type="nucleotide sequence ID" value="NZ_CP047650.1"/>
</dbReference>
<reference evidence="2 3" key="1">
    <citation type="submission" date="2020-01" db="EMBL/GenBank/DDBJ databases">
        <title>Genome sequencing of strain KACC 21265.</title>
        <authorList>
            <person name="Heo J."/>
            <person name="Kim S.-J."/>
            <person name="Kim J.-S."/>
            <person name="Hong S.-B."/>
            <person name="Kwon S.-W."/>
        </authorList>
    </citation>
    <scope>NUCLEOTIDE SEQUENCE [LARGE SCALE GENOMIC DNA]</scope>
    <source>
        <strain evidence="2 3">KACC 21265</strain>
    </source>
</reference>
<dbReference type="InterPro" id="IPR036065">
    <property type="entry name" value="BolA-like_sf"/>
</dbReference>
<accession>A0A857JDC7</accession>
<protein>
    <submittedName>
        <fullName evidence="2">BolA/IbaG family iron-sulfur metabolism protein</fullName>
    </submittedName>
</protein>
<dbReference type="PANTHER" id="PTHR46230:SF7">
    <property type="entry name" value="BOLA-LIKE PROTEIN 1"/>
    <property type="match status" value="1"/>
</dbReference>
<dbReference type="KEGG" id="xyk:GT347_26430"/>
<sequence length="102" mass="10815">MTAMIQPQDITADALVAQLQRSLQPTRLEVIDESAAHAGHVGANGSGFGTHFRVRIASLALAGRTRVAQHRLVYDALRPFLDAGLHALAIEVLPEPSTPAAV</sequence>
<dbReference type="AlphaFoldDB" id="A0A857JDC7"/>
<dbReference type="SUPFAM" id="SSF82657">
    <property type="entry name" value="BolA-like"/>
    <property type="match status" value="1"/>
</dbReference>
<dbReference type="Proteomes" id="UP000464787">
    <property type="component" value="Chromosome"/>
</dbReference>
<dbReference type="Gene3D" id="3.30.300.90">
    <property type="entry name" value="BolA-like"/>
    <property type="match status" value="1"/>
</dbReference>
<dbReference type="PIRSF" id="PIRSF003113">
    <property type="entry name" value="BolA"/>
    <property type="match status" value="1"/>
</dbReference>
<evidence type="ECO:0000256" key="1">
    <source>
        <dbReference type="RuleBase" id="RU003860"/>
    </source>
</evidence>
<dbReference type="InterPro" id="IPR002634">
    <property type="entry name" value="BolA"/>
</dbReference>
<evidence type="ECO:0000313" key="2">
    <source>
        <dbReference type="EMBL" id="QHJ01214.1"/>
    </source>
</evidence>
<gene>
    <name evidence="2" type="ORF">GT347_26430</name>
</gene>
<evidence type="ECO:0000313" key="3">
    <source>
        <dbReference type="Proteomes" id="UP000464787"/>
    </source>
</evidence>
<keyword evidence="3" id="KW-1185">Reference proteome</keyword>
<dbReference type="GO" id="GO:0016226">
    <property type="term" value="P:iron-sulfur cluster assembly"/>
    <property type="evidence" value="ECO:0007669"/>
    <property type="project" value="TreeGrafter"/>
</dbReference>
<comment type="similarity">
    <text evidence="1">Belongs to the BolA/IbaG family.</text>
</comment>
<dbReference type="PANTHER" id="PTHR46230">
    <property type="match status" value="1"/>
</dbReference>
<name>A0A857JDC7_9BURK</name>
<dbReference type="Pfam" id="PF01722">
    <property type="entry name" value="BolA"/>
    <property type="match status" value="1"/>
</dbReference>
<proteinExistence type="inferred from homology"/>
<dbReference type="EMBL" id="CP047650">
    <property type="protein sequence ID" value="QHJ01214.1"/>
    <property type="molecule type" value="Genomic_DNA"/>
</dbReference>
<organism evidence="2 3">
    <name type="scientific">Xylophilus rhododendri</name>
    <dbReference type="NCBI Taxonomy" id="2697032"/>
    <lineage>
        <taxon>Bacteria</taxon>
        <taxon>Pseudomonadati</taxon>
        <taxon>Pseudomonadota</taxon>
        <taxon>Betaproteobacteria</taxon>
        <taxon>Burkholderiales</taxon>
        <taxon>Xylophilus</taxon>
    </lineage>
</organism>